<feature type="region of interest" description="Disordered" evidence="1">
    <location>
        <begin position="169"/>
        <end position="275"/>
    </location>
</feature>
<accession>A0A9W8Y265</accession>
<gene>
    <name evidence="2" type="ORF">N0V83_009147</name>
</gene>
<feature type="compositionally biased region" description="Basic and acidic residues" evidence="1">
    <location>
        <begin position="203"/>
        <end position="216"/>
    </location>
</feature>
<reference evidence="2" key="1">
    <citation type="submission" date="2022-10" db="EMBL/GenBank/DDBJ databases">
        <title>Tapping the CABI collections for fungal endophytes: first genome assemblies for Collariella, Neodidymelliopsis, Ascochyta clinopodiicola, Didymella pomorum, Didymosphaeria variabile, Neocosmospora piperis and Neocucurbitaria cava.</title>
        <authorList>
            <person name="Hill R."/>
        </authorList>
    </citation>
    <scope>NUCLEOTIDE SEQUENCE</scope>
    <source>
        <strain evidence="2">IMI 356814</strain>
    </source>
</reference>
<evidence type="ECO:0000256" key="1">
    <source>
        <dbReference type="SAM" id="MobiDB-lite"/>
    </source>
</evidence>
<dbReference type="AlphaFoldDB" id="A0A9W8Y265"/>
<evidence type="ECO:0000313" key="3">
    <source>
        <dbReference type="Proteomes" id="UP001140560"/>
    </source>
</evidence>
<feature type="compositionally biased region" description="Polar residues" evidence="1">
    <location>
        <begin position="83"/>
        <end position="94"/>
    </location>
</feature>
<evidence type="ECO:0000313" key="2">
    <source>
        <dbReference type="EMBL" id="KAJ4364551.1"/>
    </source>
</evidence>
<dbReference type="EMBL" id="JAPEUY010000017">
    <property type="protein sequence ID" value="KAJ4364551.1"/>
    <property type="molecule type" value="Genomic_DNA"/>
</dbReference>
<sequence length="275" mass="30648">MATVPLGRDAHSRMIGLPSEEVARVHLEDDINAESDVLNRSQELRERASEADRETRLLFEELPASLPDVEEPTITAPDGDTGASLSVDNSTGSTPPLKDAPEDLTGLQSNAQFDLESQYSDEPSAQEAINEVTRVSRGTQTSYLGRWERWGVLQLAKEDAYERGYLAGREEQRLQNGVEQSTQTENPKSLTTGCTQTSPQPLEKTKGPETQRDVKKNRYIGQKNDITSGMERLEREMAEISDNEDMHYVPKKENREPTEDPFKALLGLVRTSKSG</sequence>
<proteinExistence type="predicted"/>
<dbReference type="Proteomes" id="UP001140560">
    <property type="component" value="Unassembled WGS sequence"/>
</dbReference>
<protein>
    <submittedName>
        <fullName evidence="2">Uncharacterized protein</fullName>
    </submittedName>
</protein>
<name>A0A9W8Y265_9PLEO</name>
<comment type="caution">
    <text evidence="2">The sequence shown here is derived from an EMBL/GenBank/DDBJ whole genome shotgun (WGS) entry which is preliminary data.</text>
</comment>
<organism evidence="2 3">
    <name type="scientific">Neocucurbitaria cava</name>
    <dbReference type="NCBI Taxonomy" id="798079"/>
    <lineage>
        <taxon>Eukaryota</taxon>
        <taxon>Fungi</taxon>
        <taxon>Dikarya</taxon>
        <taxon>Ascomycota</taxon>
        <taxon>Pezizomycotina</taxon>
        <taxon>Dothideomycetes</taxon>
        <taxon>Pleosporomycetidae</taxon>
        <taxon>Pleosporales</taxon>
        <taxon>Pleosporineae</taxon>
        <taxon>Cucurbitariaceae</taxon>
        <taxon>Neocucurbitaria</taxon>
    </lineage>
</organism>
<keyword evidence="3" id="KW-1185">Reference proteome</keyword>
<feature type="region of interest" description="Disordered" evidence="1">
    <location>
        <begin position="60"/>
        <end position="104"/>
    </location>
</feature>
<feature type="compositionally biased region" description="Basic and acidic residues" evidence="1">
    <location>
        <begin position="231"/>
        <end position="262"/>
    </location>
</feature>
<feature type="compositionally biased region" description="Polar residues" evidence="1">
    <location>
        <begin position="174"/>
        <end position="200"/>
    </location>
</feature>